<evidence type="ECO:0000256" key="2">
    <source>
        <dbReference type="HAMAP-Rule" id="MF_00518"/>
    </source>
</evidence>
<dbReference type="EC" id="3.1.1.96" evidence="2"/>
<dbReference type="Proteomes" id="UP000648663">
    <property type="component" value="Unassembled WGS sequence"/>
</dbReference>
<protein>
    <recommendedName>
        <fullName evidence="2">D-aminoacyl-tRNA deacylase</fullName>
        <shortName evidence="2">DTD</shortName>
        <ecNumber evidence="2">3.1.1.96</ecNumber>
    </recommendedName>
    <alternativeName>
        <fullName evidence="2">Gly-tRNA(Ala) deacylase</fullName>
        <ecNumber evidence="2">3.1.1.-</ecNumber>
    </alternativeName>
</protein>
<evidence type="ECO:0000256" key="3">
    <source>
        <dbReference type="SAM" id="MobiDB-lite"/>
    </source>
</evidence>
<sequence>MWNTTPAGVGPPARRAARATGQDHAVRAVVTRVSQASVTVDDEVVGAIGPGLLALVGVGRDDDADRARAMARKLHELRVFPTDDGARSVGDLGLPVLVVSQFTLYADTRKGRRPSWADAAPGELAEPLVEEVVADLRRRGTRVATGRFGARMAVASVNEGPMTLQLDV</sequence>
<dbReference type="InterPro" id="IPR023509">
    <property type="entry name" value="DTD-like_sf"/>
</dbReference>
<dbReference type="PANTHER" id="PTHR10472">
    <property type="entry name" value="D-TYROSYL-TRNA TYR DEACYLASE"/>
    <property type="match status" value="1"/>
</dbReference>
<comment type="catalytic activity">
    <reaction evidence="2">
        <text>glycyl-tRNA(Ala) + H2O = tRNA(Ala) + glycine + H(+)</text>
        <dbReference type="Rhea" id="RHEA:53744"/>
        <dbReference type="Rhea" id="RHEA-COMP:9657"/>
        <dbReference type="Rhea" id="RHEA-COMP:13640"/>
        <dbReference type="ChEBI" id="CHEBI:15377"/>
        <dbReference type="ChEBI" id="CHEBI:15378"/>
        <dbReference type="ChEBI" id="CHEBI:57305"/>
        <dbReference type="ChEBI" id="CHEBI:78442"/>
        <dbReference type="ChEBI" id="CHEBI:78522"/>
    </reaction>
</comment>
<accession>A0ABQ2FUX1</accession>
<feature type="short sequence motif" description="Gly-cisPro motif, important for rejection of L-amino acids" evidence="2">
    <location>
        <begin position="160"/>
        <end position="161"/>
    </location>
</feature>
<name>A0ABQ2FUX1_9ACTN</name>
<comment type="similarity">
    <text evidence="1 2">Belongs to the DTD family.</text>
</comment>
<comment type="domain">
    <text evidence="2">A Gly-cisPro motif from one monomer fits into the active site of the other monomer to allow specific chiral rejection of L-amino acids.</text>
</comment>
<proteinExistence type="inferred from homology"/>
<organism evidence="4 5">
    <name type="scientific">Modestobacter marinus</name>
    <dbReference type="NCBI Taxonomy" id="477641"/>
    <lineage>
        <taxon>Bacteria</taxon>
        <taxon>Bacillati</taxon>
        <taxon>Actinomycetota</taxon>
        <taxon>Actinomycetes</taxon>
        <taxon>Geodermatophilales</taxon>
        <taxon>Geodermatophilaceae</taxon>
        <taxon>Modestobacter</taxon>
    </lineage>
</organism>
<dbReference type="EC" id="3.1.1.-" evidence="2"/>
<keyword evidence="2" id="KW-0963">Cytoplasm</keyword>
<comment type="subcellular location">
    <subcellularLocation>
        <location evidence="2">Cytoplasm</location>
    </subcellularLocation>
</comment>
<comment type="catalytic activity">
    <reaction evidence="2">
        <text>a D-aminoacyl-tRNA + H2O = a tRNA + a D-alpha-amino acid + H(+)</text>
        <dbReference type="Rhea" id="RHEA:13953"/>
        <dbReference type="Rhea" id="RHEA-COMP:10123"/>
        <dbReference type="Rhea" id="RHEA-COMP:10124"/>
        <dbReference type="ChEBI" id="CHEBI:15377"/>
        <dbReference type="ChEBI" id="CHEBI:15378"/>
        <dbReference type="ChEBI" id="CHEBI:59871"/>
        <dbReference type="ChEBI" id="CHEBI:78442"/>
        <dbReference type="ChEBI" id="CHEBI:79333"/>
        <dbReference type="EC" id="3.1.1.96"/>
    </reaction>
</comment>
<dbReference type="NCBIfam" id="TIGR00256">
    <property type="entry name" value="D-aminoacyl-tRNA deacylase"/>
    <property type="match status" value="1"/>
</dbReference>
<evidence type="ECO:0000313" key="4">
    <source>
        <dbReference type="EMBL" id="GGL56879.1"/>
    </source>
</evidence>
<dbReference type="InterPro" id="IPR003732">
    <property type="entry name" value="Daa-tRNA_deacyls_DTD"/>
</dbReference>
<comment type="subunit">
    <text evidence="2">Homodimer.</text>
</comment>
<evidence type="ECO:0000256" key="1">
    <source>
        <dbReference type="ARBA" id="ARBA00009673"/>
    </source>
</evidence>
<keyword evidence="2" id="KW-0378">Hydrolase</keyword>
<keyword evidence="2" id="KW-0694">RNA-binding</keyword>
<feature type="region of interest" description="Disordered" evidence="3">
    <location>
        <begin position="1"/>
        <end position="21"/>
    </location>
</feature>
<dbReference type="Pfam" id="PF02580">
    <property type="entry name" value="Tyr_Deacylase"/>
    <property type="match status" value="1"/>
</dbReference>
<dbReference type="PANTHER" id="PTHR10472:SF5">
    <property type="entry name" value="D-AMINOACYL-TRNA DEACYLASE 1"/>
    <property type="match status" value="1"/>
</dbReference>
<evidence type="ECO:0000313" key="5">
    <source>
        <dbReference type="Proteomes" id="UP000648663"/>
    </source>
</evidence>
<dbReference type="EMBL" id="BMMI01000002">
    <property type="protein sequence ID" value="GGL56879.1"/>
    <property type="molecule type" value="Genomic_DNA"/>
</dbReference>
<keyword evidence="2" id="KW-0820">tRNA-binding</keyword>
<feature type="compositionally biased region" description="Low complexity" evidence="3">
    <location>
        <begin position="1"/>
        <end position="20"/>
    </location>
</feature>
<dbReference type="Gene3D" id="3.50.80.10">
    <property type="entry name" value="D-tyrosyl-tRNA(Tyr) deacylase"/>
    <property type="match status" value="1"/>
</dbReference>
<keyword evidence="5" id="KW-1185">Reference proteome</keyword>
<comment type="function">
    <text evidence="2">An aminoacyl-tRNA editing enzyme that deacylates mischarged D-aminoacyl-tRNAs. Also deacylates mischarged glycyl-tRNA(Ala), protecting cells against glycine mischarging by AlaRS. Acts via tRNA-based rather than protein-based catalysis; rejects L-amino acids rather than detecting D-amino acids in the active site. By recycling D-aminoacyl-tRNA to D-amino acids and free tRNA molecules, this enzyme counteracts the toxicity associated with the formation of D-aminoacyl-tRNA entities in vivo and helps enforce protein L-homochirality.</text>
</comment>
<dbReference type="HAMAP" id="MF_00518">
    <property type="entry name" value="Deacylase_Dtd"/>
    <property type="match status" value="1"/>
</dbReference>
<gene>
    <name evidence="2 4" type="primary">dtd</name>
    <name evidence="4" type="ORF">GCM10011589_11140</name>
</gene>
<comment type="caution">
    <text evidence="4">The sequence shown here is derived from an EMBL/GenBank/DDBJ whole genome shotgun (WGS) entry which is preliminary data.</text>
</comment>
<dbReference type="SUPFAM" id="SSF69500">
    <property type="entry name" value="DTD-like"/>
    <property type="match status" value="1"/>
</dbReference>
<reference evidence="5" key="1">
    <citation type="journal article" date="2019" name="Int. J. Syst. Evol. Microbiol.">
        <title>The Global Catalogue of Microorganisms (GCM) 10K type strain sequencing project: providing services to taxonomists for standard genome sequencing and annotation.</title>
        <authorList>
            <consortium name="The Broad Institute Genomics Platform"/>
            <consortium name="The Broad Institute Genome Sequencing Center for Infectious Disease"/>
            <person name="Wu L."/>
            <person name="Ma J."/>
        </authorList>
    </citation>
    <scope>NUCLEOTIDE SEQUENCE [LARGE SCALE GENOMIC DNA]</scope>
    <source>
        <strain evidence="5">CGMCC 4.5581</strain>
    </source>
</reference>